<feature type="compositionally biased region" description="Basic and acidic residues" evidence="3">
    <location>
        <begin position="49"/>
        <end position="61"/>
    </location>
</feature>
<evidence type="ECO:0000313" key="4">
    <source>
        <dbReference type="EMBL" id="EXJ88287.1"/>
    </source>
</evidence>
<comment type="caution">
    <text evidence="4">The sequence shown here is derived from an EMBL/GenBank/DDBJ whole genome shotgun (WGS) entry which is preliminary data.</text>
</comment>
<dbReference type="HOGENOM" id="CLU_009958_6_5_1"/>
<gene>
    <name evidence="4" type="ORF">A1O1_05217</name>
</gene>
<dbReference type="STRING" id="1182541.W9Y629"/>
<dbReference type="OrthoDB" id="2963168at2759"/>
<keyword evidence="5" id="KW-1185">Reference proteome</keyword>
<proteinExistence type="predicted"/>
<dbReference type="PANTHER" id="PTHR14187">
    <property type="entry name" value="ALPHA KINASE/ELONGATION FACTOR 2 KINASE"/>
    <property type="match status" value="1"/>
</dbReference>
<evidence type="ECO:0008006" key="6">
    <source>
        <dbReference type="Google" id="ProtNLM"/>
    </source>
</evidence>
<dbReference type="GO" id="GO:0140662">
    <property type="term" value="F:ATP-dependent protein folding chaperone"/>
    <property type="evidence" value="ECO:0007669"/>
    <property type="project" value="InterPro"/>
</dbReference>
<dbReference type="SUPFAM" id="SSF53067">
    <property type="entry name" value="Actin-like ATPase domain"/>
    <property type="match status" value="1"/>
</dbReference>
<dbReference type="Pfam" id="PF00012">
    <property type="entry name" value="HSP70"/>
    <property type="match status" value="1"/>
</dbReference>
<evidence type="ECO:0000256" key="3">
    <source>
        <dbReference type="SAM" id="MobiDB-lite"/>
    </source>
</evidence>
<dbReference type="GO" id="GO:0005524">
    <property type="term" value="F:ATP binding"/>
    <property type="evidence" value="ECO:0007669"/>
    <property type="project" value="UniProtKB-KW"/>
</dbReference>
<dbReference type="AlphaFoldDB" id="W9Y629"/>
<dbReference type="eggNOG" id="KOG0101">
    <property type="taxonomic scope" value="Eukaryota"/>
</dbReference>
<keyword evidence="1" id="KW-0547">Nucleotide-binding</keyword>
<dbReference type="PANTHER" id="PTHR14187:SF5">
    <property type="entry name" value="HEAT SHOCK 70 KDA PROTEIN 12A"/>
    <property type="match status" value="1"/>
</dbReference>
<evidence type="ECO:0000256" key="2">
    <source>
        <dbReference type="ARBA" id="ARBA00022840"/>
    </source>
</evidence>
<sequence length="614" mass="67758">MDRMENKLGVRDSSPVDEDKGGTRKAKVSARSLGAQKRKRTAQEPDPAAEERKKAAKEAREKKLAEKDVKVIVAVDFGTTHTGIAYVSSNKTSHDVDVLLKLLLDGATSKTDFDDELLLRCIGGVLMSLPPDRTPKELAERFLKCVHNHIGDRLCREIGRNAVEQTSFRYVITLPATWSPAAREATRQAARNAGFGSREKDELLLVDEPEAAAVAAIKSVTASFDVHTFQPGTCATIVDIGGGTTDLVTYKIVKTDPLKLGEACVGQGGKCGATAIERALHGLLEHHFGAAFSELAATKIGAGSKFMEAFETVKRGFEGVVNGKVYELPLWMAKVNMESSEMKESEELGVLFEPVLEKAFELVKKQIKRTKKAKMPAVKTMVLCGGLASSTYVCTRFEDFIKTLRGENIELVVPKKSWSAIARGAAICGLENSPVLFRRSRDHIGFCVHVKFDEDKHELEDLFECPVRGPRAMNQMRWDIASGDEISLGMKKRFRAYVVIDKAEARKDEVLIDQTIYRCSKKKAPSRMGPSVVKMGTITMNLTKFVKEERVRIKKQTNKFPEHHSYDIEILVTTSSSKGVLEVTSKIGRRSIGSTTIEYEADPAWKGSLVTGDD</sequence>
<name>W9Y629_9EURO</name>
<protein>
    <recommendedName>
        <fullName evidence="6">Hsp70-like protein</fullName>
    </recommendedName>
</protein>
<dbReference type="CDD" id="cd10170">
    <property type="entry name" value="ASKHA_NBD_HSP70"/>
    <property type="match status" value="1"/>
</dbReference>
<organism evidence="4 5">
    <name type="scientific">Capronia coronata CBS 617.96</name>
    <dbReference type="NCBI Taxonomy" id="1182541"/>
    <lineage>
        <taxon>Eukaryota</taxon>
        <taxon>Fungi</taxon>
        <taxon>Dikarya</taxon>
        <taxon>Ascomycota</taxon>
        <taxon>Pezizomycotina</taxon>
        <taxon>Eurotiomycetes</taxon>
        <taxon>Chaetothyriomycetidae</taxon>
        <taxon>Chaetothyriales</taxon>
        <taxon>Herpotrichiellaceae</taxon>
        <taxon>Capronia</taxon>
    </lineage>
</organism>
<reference evidence="4 5" key="1">
    <citation type="submission" date="2013-03" db="EMBL/GenBank/DDBJ databases">
        <title>The Genome Sequence of Capronia coronata CBS 617.96.</title>
        <authorList>
            <consortium name="The Broad Institute Genomics Platform"/>
            <person name="Cuomo C."/>
            <person name="de Hoog S."/>
            <person name="Gorbushina A."/>
            <person name="Walker B."/>
            <person name="Young S.K."/>
            <person name="Zeng Q."/>
            <person name="Gargeya S."/>
            <person name="Fitzgerald M."/>
            <person name="Haas B."/>
            <person name="Abouelleil A."/>
            <person name="Allen A.W."/>
            <person name="Alvarado L."/>
            <person name="Arachchi H.M."/>
            <person name="Berlin A.M."/>
            <person name="Chapman S.B."/>
            <person name="Gainer-Dewar J."/>
            <person name="Goldberg J."/>
            <person name="Griggs A."/>
            <person name="Gujja S."/>
            <person name="Hansen M."/>
            <person name="Howarth C."/>
            <person name="Imamovic A."/>
            <person name="Ireland A."/>
            <person name="Larimer J."/>
            <person name="McCowan C."/>
            <person name="Murphy C."/>
            <person name="Pearson M."/>
            <person name="Poon T.W."/>
            <person name="Priest M."/>
            <person name="Roberts A."/>
            <person name="Saif S."/>
            <person name="Shea T."/>
            <person name="Sisk P."/>
            <person name="Sykes S."/>
            <person name="Wortman J."/>
            <person name="Nusbaum C."/>
            <person name="Birren B."/>
        </authorList>
    </citation>
    <scope>NUCLEOTIDE SEQUENCE [LARGE SCALE GENOMIC DNA]</scope>
    <source>
        <strain evidence="4 5">CBS 617.96</strain>
    </source>
</reference>
<dbReference type="Proteomes" id="UP000019484">
    <property type="component" value="Unassembled WGS sequence"/>
</dbReference>
<dbReference type="EMBL" id="AMWN01000004">
    <property type="protein sequence ID" value="EXJ88287.1"/>
    <property type="molecule type" value="Genomic_DNA"/>
</dbReference>
<dbReference type="RefSeq" id="XP_007724293.1">
    <property type="nucleotide sequence ID" value="XM_007726103.1"/>
</dbReference>
<dbReference type="InterPro" id="IPR013126">
    <property type="entry name" value="Hsp_70_fam"/>
</dbReference>
<evidence type="ECO:0000313" key="5">
    <source>
        <dbReference type="Proteomes" id="UP000019484"/>
    </source>
</evidence>
<dbReference type="InterPro" id="IPR043129">
    <property type="entry name" value="ATPase_NBD"/>
</dbReference>
<evidence type="ECO:0000256" key="1">
    <source>
        <dbReference type="ARBA" id="ARBA00022741"/>
    </source>
</evidence>
<accession>W9Y629</accession>
<keyword evidence="2" id="KW-0067">ATP-binding</keyword>
<feature type="compositionally biased region" description="Basic and acidic residues" evidence="3">
    <location>
        <begin position="1"/>
        <end position="10"/>
    </location>
</feature>
<feature type="region of interest" description="Disordered" evidence="3">
    <location>
        <begin position="1"/>
        <end position="61"/>
    </location>
</feature>
<dbReference type="Gene3D" id="3.30.420.40">
    <property type="match status" value="2"/>
</dbReference>
<dbReference type="GeneID" id="19160092"/>